<dbReference type="PANTHER" id="PTHR34472">
    <property type="entry name" value="SULFUR CARRIER PROTEIN THIS"/>
    <property type="match status" value="1"/>
</dbReference>
<name>D9SRU0_CLOC7</name>
<dbReference type="NCBIfam" id="TIGR01683">
    <property type="entry name" value="thiS"/>
    <property type="match status" value="1"/>
</dbReference>
<keyword evidence="2" id="KW-1185">Reference proteome</keyword>
<dbReference type="KEGG" id="ccb:Clocel_0686"/>
<reference evidence="1 2" key="1">
    <citation type="submission" date="2010-08" db="EMBL/GenBank/DDBJ databases">
        <title>Complete sequence of Clostridium cellulovorans 743B.</title>
        <authorList>
            <consortium name="US DOE Joint Genome Institute"/>
            <person name="Lucas S."/>
            <person name="Copeland A."/>
            <person name="Lapidus A."/>
            <person name="Cheng J.-F."/>
            <person name="Bruce D."/>
            <person name="Goodwin L."/>
            <person name="Pitluck S."/>
            <person name="Chertkov O."/>
            <person name="Detter J.C."/>
            <person name="Han C."/>
            <person name="Tapia R."/>
            <person name="Land M."/>
            <person name="Hauser L."/>
            <person name="Chang Y.-J."/>
            <person name="Jeffries C."/>
            <person name="Kyrpides N."/>
            <person name="Ivanova N."/>
            <person name="Mikhailova N."/>
            <person name="Hemme C.L."/>
            <person name="Woyke T."/>
        </authorList>
    </citation>
    <scope>NUCLEOTIDE SEQUENCE [LARGE SCALE GENOMIC DNA]</scope>
    <source>
        <strain evidence="2">ATCC 35296 / DSM 3052 / OCM 3 / 743B</strain>
    </source>
</reference>
<dbReference type="PANTHER" id="PTHR34472:SF1">
    <property type="entry name" value="SULFUR CARRIER PROTEIN THIS"/>
    <property type="match status" value="1"/>
</dbReference>
<organism evidence="1 2">
    <name type="scientific">Clostridium cellulovorans (strain ATCC 35296 / DSM 3052 / OCM 3 / 743B)</name>
    <dbReference type="NCBI Taxonomy" id="573061"/>
    <lineage>
        <taxon>Bacteria</taxon>
        <taxon>Bacillati</taxon>
        <taxon>Bacillota</taxon>
        <taxon>Clostridia</taxon>
        <taxon>Eubacteriales</taxon>
        <taxon>Clostridiaceae</taxon>
        <taxon>Clostridium</taxon>
    </lineage>
</organism>
<dbReference type="Pfam" id="PF02597">
    <property type="entry name" value="ThiS"/>
    <property type="match status" value="1"/>
</dbReference>
<dbReference type="eggNOG" id="COG2104">
    <property type="taxonomic scope" value="Bacteria"/>
</dbReference>
<evidence type="ECO:0000313" key="1">
    <source>
        <dbReference type="EMBL" id="ADL50457.1"/>
    </source>
</evidence>
<dbReference type="InterPro" id="IPR016155">
    <property type="entry name" value="Mopterin_synth/thiamin_S_b"/>
</dbReference>
<dbReference type="InterPro" id="IPR012675">
    <property type="entry name" value="Beta-grasp_dom_sf"/>
</dbReference>
<sequence length="66" mass="7205">MNVVLNGNSIDVASNISVYEILEVHNINPAQVIVELNKSIAPKDSWNTLILKENDSIEVLRFVGGG</sequence>
<dbReference type="EMBL" id="CP002160">
    <property type="protein sequence ID" value="ADL50457.1"/>
    <property type="molecule type" value="Genomic_DNA"/>
</dbReference>
<dbReference type="CDD" id="cd00565">
    <property type="entry name" value="Ubl_ThiS"/>
    <property type="match status" value="1"/>
</dbReference>
<dbReference type="AlphaFoldDB" id="D9SRU0"/>
<dbReference type="RefSeq" id="WP_010074762.1">
    <property type="nucleotide sequence ID" value="NC_014393.1"/>
</dbReference>
<dbReference type="STRING" id="573061.Clocel_0686"/>
<protein>
    <submittedName>
        <fullName evidence="1">Thiamine biosynthesis protein ThiS</fullName>
    </submittedName>
</protein>
<dbReference type="HOGENOM" id="CLU_174611_3_3_9"/>
<gene>
    <name evidence="1" type="ordered locus">Clocel_0686</name>
</gene>
<accession>D9SRU0</accession>
<evidence type="ECO:0000313" key="2">
    <source>
        <dbReference type="Proteomes" id="UP000002730"/>
    </source>
</evidence>
<dbReference type="Proteomes" id="UP000002730">
    <property type="component" value="Chromosome"/>
</dbReference>
<dbReference type="Gene3D" id="3.10.20.30">
    <property type="match status" value="1"/>
</dbReference>
<dbReference type="InterPro" id="IPR003749">
    <property type="entry name" value="ThiS/MoaD-like"/>
</dbReference>
<proteinExistence type="predicted"/>
<dbReference type="InterPro" id="IPR010035">
    <property type="entry name" value="Thi_S"/>
</dbReference>
<dbReference type="SUPFAM" id="SSF54285">
    <property type="entry name" value="MoaD/ThiS"/>
    <property type="match status" value="1"/>
</dbReference>
<dbReference type="OrthoDB" id="9810692at2"/>